<name>A0A4Q5HWZ4_9BACT</name>
<protein>
    <submittedName>
        <fullName evidence="1">Uncharacterized protein</fullName>
    </submittedName>
</protein>
<sequence>MNKIKLEITSEGWETTVIINGKEFKEKHIATVFGSEGAEGDFESEEDIPEEVYDALNSFFPFECMQALQNVES</sequence>
<dbReference type="Proteomes" id="UP000481616">
    <property type="component" value="Unassembled WGS sequence"/>
</dbReference>
<comment type="caution">
    <text evidence="1">The sequence shown here is derived from an EMBL/GenBank/DDBJ whole genome shotgun (WGS) entry which is preliminary data.</text>
</comment>
<gene>
    <name evidence="2" type="ORF">F2Y51_06150</name>
    <name evidence="1" type="ORF">F2Y58_05530</name>
</gene>
<dbReference type="EMBL" id="VVYY01000004">
    <property type="protein sequence ID" value="KAA5399588.1"/>
    <property type="molecule type" value="Genomic_DNA"/>
</dbReference>
<dbReference type="EMBL" id="VVZA01000004">
    <property type="protein sequence ID" value="KAA5406436.1"/>
    <property type="molecule type" value="Genomic_DNA"/>
</dbReference>
<evidence type="ECO:0000313" key="4">
    <source>
        <dbReference type="Proteomes" id="UP000481616"/>
    </source>
</evidence>
<accession>A0A4Q5HWZ4</accession>
<dbReference type="AlphaFoldDB" id="A0A4Q5HWZ4"/>
<dbReference type="RefSeq" id="WP_130053759.1">
    <property type="nucleotide sequence ID" value="NZ_JBCHJA010000039.1"/>
</dbReference>
<evidence type="ECO:0000313" key="2">
    <source>
        <dbReference type="EMBL" id="KAA5406436.1"/>
    </source>
</evidence>
<reference evidence="3 4" key="1">
    <citation type="journal article" date="2019" name="Nat. Med.">
        <title>A library of human gut bacterial isolates paired with longitudinal multiomics data enables mechanistic microbiome research.</title>
        <authorList>
            <person name="Poyet M."/>
            <person name="Groussin M."/>
            <person name="Gibbons S.M."/>
            <person name="Avila-Pacheco J."/>
            <person name="Jiang X."/>
            <person name="Kearney S.M."/>
            <person name="Perrotta A.R."/>
            <person name="Berdy B."/>
            <person name="Zhao S."/>
            <person name="Lieberman T.D."/>
            <person name="Swanson P.K."/>
            <person name="Smith M."/>
            <person name="Roesemann S."/>
            <person name="Alexander J.E."/>
            <person name="Rich S.A."/>
            <person name="Livny J."/>
            <person name="Vlamakis H."/>
            <person name="Clish C."/>
            <person name="Bullock K."/>
            <person name="Deik A."/>
            <person name="Scott J."/>
            <person name="Pierce K.A."/>
            <person name="Xavier R.J."/>
            <person name="Alm E.J."/>
        </authorList>
    </citation>
    <scope>NUCLEOTIDE SEQUENCE [LARGE SCALE GENOMIC DNA]</scope>
    <source>
        <strain evidence="1 4">BIOML-A1</strain>
        <strain evidence="2 3">BIOML-A4</strain>
    </source>
</reference>
<dbReference type="Proteomes" id="UP000441162">
    <property type="component" value="Unassembled WGS sequence"/>
</dbReference>
<organism evidence="1 4">
    <name type="scientific">Phocaeicola dorei</name>
    <dbReference type="NCBI Taxonomy" id="357276"/>
    <lineage>
        <taxon>Bacteria</taxon>
        <taxon>Pseudomonadati</taxon>
        <taxon>Bacteroidota</taxon>
        <taxon>Bacteroidia</taxon>
        <taxon>Bacteroidales</taxon>
        <taxon>Bacteroidaceae</taxon>
        <taxon>Phocaeicola</taxon>
    </lineage>
</organism>
<evidence type="ECO:0000313" key="1">
    <source>
        <dbReference type="EMBL" id="KAA5399588.1"/>
    </source>
</evidence>
<evidence type="ECO:0000313" key="3">
    <source>
        <dbReference type="Proteomes" id="UP000441162"/>
    </source>
</evidence>
<proteinExistence type="predicted"/>